<organism evidence="2 3">
    <name type="scientific">Leucocoprinus leucothites</name>
    <dbReference type="NCBI Taxonomy" id="201217"/>
    <lineage>
        <taxon>Eukaryota</taxon>
        <taxon>Fungi</taxon>
        <taxon>Dikarya</taxon>
        <taxon>Basidiomycota</taxon>
        <taxon>Agaricomycotina</taxon>
        <taxon>Agaricomycetes</taxon>
        <taxon>Agaricomycetidae</taxon>
        <taxon>Agaricales</taxon>
        <taxon>Agaricineae</taxon>
        <taxon>Agaricaceae</taxon>
        <taxon>Leucocoprinus</taxon>
    </lineage>
</organism>
<dbReference type="EMBL" id="JAACJO010000015">
    <property type="protein sequence ID" value="KAF5350105.1"/>
    <property type="molecule type" value="Genomic_DNA"/>
</dbReference>
<keyword evidence="3" id="KW-1185">Reference proteome</keyword>
<dbReference type="Proteomes" id="UP000559027">
    <property type="component" value="Unassembled WGS sequence"/>
</dbReference>
<evidence type="ECO:0000313" key="3">
    <source>
        <dbReference type="Proteomes" id="UP000559027"/>
    </source>
</evidence>
<comment type="caution">
    <text evidence="2">The sequence shown here is derived from an EMBL/GenBank/DDBJ whole genome shotgun (WGS) entry which is preliminary data.</text>
</comment>
<accession>A0A8H5CY76</accession>
<protein>
    <submittedName>
        <fullName evidence="2">Uncharacterized protein</fullName>
    </submittedName>
</protein>
<dbReference type="AlphaFoldDB" id="A0A8H5CY76"/>
<evidence type="ECO:0000313" key="2">
    <source>
        <dbReference type="EMBL" id="KAF5350105.1"/>
    </source>
</evidence>
<feature type="transmembrane region" description="Helical" evidence="1">
    <location>
        <begin position="47"/>
        <end position="68"/>
    </location>
</feature>
<gene>
    <name evidence="2" type="ORF">D9756_009235</name>
</gene>
<name>A0A8H5CY76_9AGAR</name>
<keyword evidence="1" id="KW-0812">Transmembrane</keyword>
<proteinExistence type="predicted"/>
<keyword evidence="1" id="KW-0472">Membrane</keyword>
<sequence>MVNGSLKLPRAVCFRDGIKPYKTLPFGSIPSFEYSANLSTPRIPSNIIMKFATVVTTLIAIVTLGIGASAQATGSCDSLQGAKCEPTVEDFCEEGKMVPLACAQPGTACCYYRPESKDD</sequence>
<keyword evidence="1" id="KW-1133">Transmembrane helix</keyword>
<evidence type="ECO:0000256" key="1">
    <source>
        <dbReference type="SAM" id="Phobius"/>
    </source>
</evidence>
<reference evidence="2 3" key="1">
    <citation type="journal article" date="2020" name="ISME J.">
        <title>Uncovering the hidden diversity of litter-decomposition mechanisms in mushroom-forming fungi.</title>
        <authorList>
            <person name="Floudas D."/>
            <person name="Bentzer J."/>
            <person name="Ahren D."/>
            <person name="Johansson T."/>
            <person name="Persson P."/>
            <person name="Tunlid A."/>
        </authorList>
    </citation>
    <scope>NUCLEOTIDE SEQUENCE [LARGE SCALE GENOMIC DNA]</scope>
    <source>
        <strain evidence="2 3">CBS 146.42</strain>
    </source>
</reference>